<feature type="transmembrane region" description="Helical" evidence="1">
    <location>
        <begin position="152"/>
        <end position="170"/>
    </location>
</feature>
<organism evidence="2 3">
    <name type="scientific">Pontixanthobacter gangjinensis</name>
    <dbReference type="NCBI Taxonomy" id="1028742"/>
    <lineage>
        <taxon>Bacteria</taxon>
        <taxon>Pseudomonadati</taxon>
        <taxon>Pseudomonadota</taxon>
        <taxon>Alphaproteobacteria</taxon>
        <taxon>Sphingomonadales</taxon>
        <taxon>Erythrobacteraceae</taxon>
        <taxon>Pontixanthobacter</taxon>
    </lineage>
</organism>
<evidence type="ECO:0000256" key="1">
    <source>
        <dbReference type="SAM" id="Phobius"/>
    </source>
</evidence>
<comment type="caution">
    <text evidence="2">The sequence shown here is derived from an EMBL/GenBank/DDBJ whole genome shotgun (WGS) entry which is preliminary data.</text>
</comment>
<feature type="transmembrane region" description="Helical" evidence="1">
    <location>
        <begin position="102"/>
        <end position="119"/>
    </location>
</feature>
<reference evidence="2 3" key="1">
    <citation type="submission" date="2019-12" db="EMBL/GenBank/DDBJ databases">
        <title>Genomic-based taxomic classification of the family Erythrobacteraceae.</title>
        <authorList>
            <person name="Xu L."/>
        </authorList>
    </citation>
    <scope>NUCLEOTIDE SEQUENCE [LARGE SCALE GENOMIC DNA]</scope>
    <source>
        <strain evidence="2 3">JCM 17802</strain>
    </source>
</reference>
<feature type="transmembrane region" description="Helical" evidence="1">
    <location>
        <begin position="404"/>
        <end position="425"/>
    </location>
</feature>
<evidence type="ECO:0000313" key="2">
    <source>
        <dbReference type="EMBL" id="MXO55873.1"/>
    </source>
</evidence>
<keyword evidence="1" id="KW-0812">Transmembrane</keyword>
<evidence type="ECO:0008006" key="4">
    <source>
        <dbReference type="Google" id="ProtNLM"/>
    </source>
</evidence>
<dbReference type="AlphaFoldDB" id="A0A6I4SJM0"/>
<keyword evidence="1" id="KW-0472">Membrane</keyword>
<sequence>MSLIASQVVERRSRADVEFDPWMLLAFLYPLSKLVMIDFIGQLYLTDILGVALLIFMIRSPDFAARLGELRLLLILMGLWLASLIITDLLRQSAPEDFLRGWAKIIFFGVQIAALWLFLPRRRGYLIAFALGSSISWGLGVSERFAGYEWKFGYDRAAAFFVIGLICVGWRRWPLLRTLSPALLGALAIFVLFQNARSSFITILLAAGICGLVLAVERWPALQRSIRAPTFGLLLLVGAAGASLVNSGYASLAESGGLGAEARAKYAEQTAGDVPLIFGGRSESLISVKAIGDSPVIGHGSWAKDRRYVELYRSMRLRLGLPVHDNYFQTRELIPTHSYVLGAWVEAGALGALFWLYVLGLPFVAIYQLLGRNEPLLPLVAYLSIGLVWAIPFSPFGATERFIAAYQIVVLMWVIRSPSFVNDALKGRSLG</sequence>
<feature type="transmembrane region" description="Helical" evidence="1">
    <location>
        <begin position="126"/>
        <end position="146"/>
    </location>
</feature>
<feature type="transmembrane region" description="Helical" evidence="1">
    <location>
        <begin position="379"/>
        <end position="398"/>
    </location>
</feature>
<feature type="transmembrane region" description="Helical" evidence="1">
    <location>
        <begin position="70"/>
        <end position="90"/>
    </location>
</feature>
<keyword evidence="1" id="KW-1133">Transmembrane helix</keyword>
<dbReference type="RefSeq" id="WP_160597150.1">
    <property type="nucleotide sequence ID" value="NZ_WTYS01000001.1"/>
</dbReference>
<feature type="transmembrane region" description="Helical" evidence="1">
    <location>
        <begin position="347"/>
        <end position="367"/>
    </location>
</feature>
<name>A0A6I4SJM0_9SPHN</name>
<feature type="transmembrane region" description="Helical" evidence="1">
    <location>
        <begin position="175"/>
        <end position="193"/>
    </location>
</feature>
<dbReference type="EMBL" id="WTYS01000001">
    <property type="protein sequence ID" value="MXO55873.1"/>
    <property type="molecule type" value="Genomic_DNA"/>
</dbReference>
<accession>A0A6I4SJM0</accession>
<dbReference type="Proteomes" id="UP000468943">
    <property type="component" value="Unassembled WGS sequence"/>
</dbReference>
<feature type="transmembrane region" description="Helical" evidence="1">
    <location>
        <begin position="199"/>
        <end position="216"/>
    </location>
</feature>
<feature type="transmembrane region" description="Helical" evidence="1">
    <location>
        <begin position="39"/>
        <end position="58"/>
    </location>
</feature>
<evidence type="ECO:0000313" key="3">
    <source>
        <dbReference type="Proteomes" id="UP000468943"/>
    </source>
</evidence>
<dbReference type="OrthoDB" id="118203at2"/>
<gene>
    <name evidence="2" type="ORF">GRI36_03155</name>
</gene>
<feature type="transmembrane region" description="Helical" evidence="1">
    <location>
        <begin position="228"/>
        <end position="249"/>
    </location>
</feature>
<proteinExistence type="predicted"/>
<keyword evidence="3" id="KW-1185">Reference proteome</keyword>
<protein>
    <recommendedName>
        <fullName evidence="4">O-antigen ligase</fullName>
    </recommendedName>
</protein>